<comment type="caution">
    <text evidence="9">The sequence shown here is derived from an EMBL/GenBank/DDBJ whole genome shotgun (WGS) entry which is preliminary data.</text>
</comment>
<dbReference type="HAMAP" id="MF_01478">
    <property type="entry name" value="Ribosomal_L12_arch"/>
    <property type="match status" value="1"/>
</dbReference>
<sequence>MKYLAAYLLLVQAGNAEPSVADVSKVLESVGIEIDSEKLDKLIAEISGKNAEELIAQGIEKLSTVPTGGAGAASGAAAGASEEAAAEEAVEEEEDESDDDMGFGLFD</sequence>
<dbReference type="GeneID" id="90073778"/>
<evidence type="ECO:0000256" key="3">
    <source>
        <dbReference type="ARBA" id="ARBA00022553"/>
    </source>
</evidence>
<name>A0AAV5QNR6_9ASCO</name>
<evidence type="ECO:0000256" key="6">
    <source>
        <dbReference type="ARBA" id="ARBA00063629"/>
    </source>
</evidence>
<dbReference type="CDD" id="cd05833">
    <property type="entry name" value="Ribosomal_P2"/>
    <property type="match status" value="1"/>
</dbReference>
<feature type="chain" id="PRO_5043977778" evidence="8">
    <location>
        <begin position="17"/>
        <end position="107"/>
    </location>
</feature>
<dbReference type="GO" id="GO:0003735">
    <property type="term" value="F:structural constituent of ribosome"/>
    <property type="evidence" value="ECO:0007669"/>
    <property type="project" value="InterPro"/>
</dbReference>
<evidence type="ECO:0000256" key="8">
    <source>
        <dbReference type="SAM" id="SignalP"/>
    </source>
</evidence>
<dbReference type="Pfam" id="PF00428">
    <property type="entry name" value="Ribosomal_60s"/>
    <property type="match status" value="1"/>
</dbReference>
<dbReference type="GO" id="GO:0022625">
    <property type="term" value="C:cytosolic large ribosomal subunit"/>
    <property type="evidence" value="ECO:0007669"/>
    <property type="project" value="InterPro"/>
</dbReference>
<feature type="compositionally biased region" description="Low complexity" evidence="7">
    <location>
        <begin position="73"/>
        <end position="83"/>
    </location>
</feature>
<dbReference type="InterPro" id="IPR044076">
    <property type="entry name" value="Ribosomal_P2"/>
</dbReference>
<dbReference type="EMBL" id="BTFZ01000011">
    <property type="protein sequence ID" value="GMM35803.1"/>
    <property type="molecule type" value="Genomic_DNA"/>
</dbReference>
<evidence type="ECO:0000256" key="7">
    <source>
        <dbReference type="SAM" id="MobiDB-lite"/>
    </source>
</evidence>
<gene>
    <name evidence="9" type="ORF">DASC09_031280</name>
</gene>
<dbReference type="AlphaFoldDB" id="A0AAV5QNR6"/>
<keyword evidence="3" id="KW-0597">Phosphoprotein</keyword>
<evidence type="ECO:0000313" key="9">
    <source>
        <dbReference type="EMBL" id="GMM35803.1"/>
    </source>
</evidence>
<dbReference type="Gene3D" id="1.10.10.1410">
    <property type="match status" value="1"/>
</dbReference>
<keyword evidence="10" id="KW-1185">Reference proteome</keyword>
<accession>A0AAV5QNR6</accession>
<dbReference type="FunFam" id="1.10.10.1410:FF:000002">
    <property type="entry name" value="60S acidic ribosomal protein P2"/>
    <property type="match status" value="1"/>
</dbReference>
<dbReference type="GO" id="GO:0002182">
    <property type="term" value="P:cytoplasmic translational elongation"/>
    <property type="evidence" value="ECO:0007669"/>
    <property type="project" value="InterPro"/>
</dbReference>
<dbReference type="PANTHER" id="PTHR21141:SF103">
    <property type="entry name" value="LARGE RIBOSOMAL SUBUNIT PROTEIN P2A"/>
    <property type="match status" value="1"/>
</dbReference>
<dbReference type="PRINTS" id="PR00456">
    <property type="entry name" value="RIBOSOMALP2"/>
</dbReference>
<protein>
    <submittedName>
        <fullName evidence="9">Ribosomal protein P2A</fullName>
    </submittedName>
</protein>
<evidence type="ECO:0000256" key="4">
    <source>
        <dbReference type="ARBA" id="ARBA00022980"/>
    </source>
</evidence>
<reference evidence="9 10" key="1">
    <citation type="journal article" date="2023" name="Elife">
        <title>Identification of key yeast species and microbe-microbe interactions impacting larval growth of Drosophila in the wild.</title>
        <authorList>
            <person name="Mure A."/>
            <person name="Sugiura Y."/>
            <person name="Maeda R."/>
            <person name="Honda K."/>
            <person name="Sakurai N."/>
            <person name="Takahashi Y."/>
            <person name="Watada M."/>
            <person name="Katoh T."/>
            <person name="Gotoh A."/>
            <person name="Gotoh Y."/>
            <person name="Taniguchi I."/>
            <person name="Nakamura K."/>
            <person name="Hayashi T."/>
            <person name="Katayama T."/>
            <person name="Uemura T."/>
            <person name="Hattori Y."/>
        </authorList>
    </citation>
    <scope>NUCLEOTIDE SEQUENCE [LARGE SCALE GENOMIC DNA]</scope>
    <source>
        <strain evidence="9 10">SC-9</strain>
    </source>
</reference>
<comment type="subunit">
    <text evidence="6">Component of the large ribosomal subunit (LSU). Mature yeast ribosomes consist of a small (40S) and a large (60S) subunit. The 40S small subunit contains 1 molecule of ribosomal RNA (18S rRNA) and 33 different proteins (encoded by 57 genes). The large 60S subunit contains 3 rRNA molecules (25S, 5.8S and 5S rRNA) and 46 different proteins (encoded by 81 genes). The 5 acidic ribosomal P-proteins form the stalk structure of the 60S subunit. They are organized as a pentameric complex in which uL10/P0 interacts with 2 heterodimers, P1A-P2B and P1B-P2A.</text>
</comment>
<evidence type="ECO:0000313" key="10">
    <source>
        <dbReference type="Proteomes" id="UP001360560"/>
    </source>
</evidence>
<feature type="region of interest" description="Disordered" evidence="7">
    <location>
        <begin position="67"/>
        <end position="107"/>
    </location>
</feature>
<dbReference type="Proteomes" id="UP001360560">
    <property type="component" value="Unassembled WGS sequence"/>
</dbReference>
<evidence type="ECO:0000256" key="2">
    <source>
        <dbReference type="ARBA" id="ARBA00005436"/>
    </source>
</evidence>
<comment type="similarity">
    <text evidence="2">Belongs to the eukaryotic ribosomal protein P1/P2 family.</text>
</comment>
<feature type="compositionally biased region" description="Acidic residues" evidence="7">
    <location>
        <begin position="84"/>
        <end position="101"/>
    </location>
</feature>
<keyword evidence="5" id="KW-0687">Ribonucleoprotein</keyword>
<dbReference type="PANTHER" id="PTHR21141">
    <property type="entry name" value="60S ACIDIC RIBOSOMAL PROTEIN FAMILY MEMBER"/>
    <property type="match status" value="1"/>
</dbReference>
<dbReference type="InterPro" id="IPR027534">
    <property type="entry name" value="Ribosomal_P1/P2"/>
</dbReference>
<proteinExistence type="inferred from homology"/>
<dbReference type="InterPro" id="IPR001859">
    <property type="entry name" value="Ribosomal_P1/P2_euk"/>
</dbReference>
<evidence type="ECO:0000256" key="5">
    <source>
        <dbReference type="ARBA" id="ARBA00023274"/>
    </source>
</evidence>
<dbReference type="InterPro" id="IPR038716">
    <property type="entry name" value="P1/P2_N_sf"/>
</dbReference>
<evidence type="ECO:0000256" key="1">
    <source>
        <dbReference type="ARBA" id="ARBA00004021"/>
    </source>
</evidence>
<keyword evidence="8" id="KW-0732">Signal</keyword>
<dbReference type="RefSeq" id="XP_064852799.1">
    <property type="nucleotide sequence ID" value="XM_064996727.1"/>
</dbReference>
<keyword evidence="4 9" id="KW-0689">Ribosomal protein</keyword>
<comment type="function">
    <text evidence="1">Component of the ribosome, a large ribonucleoprotein complex responsible for the synthesis of proteins in the cell. The small ribosomal subunit (SSU) binds messenger RNAs (mRNAs) and translates the encoded message by selecting cognate aminoacyl-transfer RNA (tRNA) molecules. The large subunit (LSU) contains the ribosomal catalytic site termed the peptidyl transferase center (PTC), which catalyzes the formation of peptide bonds, thereby polymerizing the amino acids delivered by tRNAs into a polypeptide chain. The nascent polypeptides leave the ribosome through a tunnel in the LSU and interact with protein factors that function in enzymatic processing, targeting, and the membrane insertion of nascent chains at the exit of the ribosomal tunnel.</text>
</comment>
<feature type="signal peptide" evidence="8">
    <location>
        <begin position="1"/>
        <end position="16"/>
    </location>
</feature>
<organism evidence="9 10">
    <name type="scientific">Saccharomycopsis crataegensis</name>
    <dbReference type="NCBI Taxonomy" id="43959"/>
    <lineage>
        <taxon>Eukaryota</taxon>
        <taxon>Fungi</taxon>
        <taxon>Dikarya</taxon>
        <taxon>Ascomycota</taxon>
        <taxon>Saccharomycotina</taxon>
        <taxon>Saccharomycetes</taxon>
        <taxon>Saccharomycopsidaceae</taxon>
        <taxon>Saccharomycopsis</taxon>
    </lineage>
</organism>